<keyword evidence="3" id="KW-1185">Reference proteome</keyword>
<feature type="compositionally biased region" description="Basic and acidic residues" evidence="1">
    <location>
        <begin position="41"/>
        <end position="55"/>
    </location>
</feature>
<dbReference type="Proteomes" id="UP000199377">
    <property type="component" value="Unassembled WGS sequence"/>
</dbReference>
<feature type="region of interest" description="Disordered" evidence="1">
    <location>
        <begin position="1"/>
        <end position="71"/>
    </location>
</feature>
<organism evidence="2 3">
    <name type="scientific">Albimonas pacifica</name>
    <dbReference type="NCBI Taxonomy" id="1114924"/>
    <lineage>
        <taxon>Bacteria</taxon>
        <taxon>Pseudomonadati</taxon>
        <taxon>Pseudomonadota</taxon>
        <taxon>Alphaproteobacteria</taxon>
        <taxon>Rhodobacterales</taxon>
        <taxon>Paracoccaceae</taxon>
        <taxon>Albimonas</taxon>
    </lineage>
</organism>
<dbReference type="AlphaFoldDB" id="A0A1I3IW59"/>
<evidence type="ECO:0000313" key="3">
    <source>
        <dbReference type="Proteomes" id="UP000199377"/>
    </source>
</evidence>
<gene>
    <name evidence="2" type="ORF">SAMN05216258_107251</name>
</gene>
<dbReference type="EMBL" id="FOQH01000007">
    <property type="protein sequence ID" value="SFI52179.1"/>
    <property type="molecule type" value="Genomic_DNA"/>
</dbReference>
<protein>
    <submittedName>
        <fullName evidence="2">Uncharacterized protein</fullName>
    </submittedName>
</protein>
<proteinExistence type="predicted"/>
<accession>A0A1I3IW59</accession>
<dbReference type="STRING" id="1114924.SAMN05216258_107251"/>
<evidence type="ECO:0000313" key="2">
    <source>
        <dbReference type="EMBL" id="SFI52179.1"/>
    </source>
</evidence>
<evidence type="ECO:0000256" key="1">
    <source>
        <dbReference type="SAM" id="MobiDB-lite"/>
    </source>
</evidence>
<sequence length="135" mass="13791">MTVGARMQPPGPGSGAVLDAAAGAGAGDVPRPAPPAGGIRGAERPGRAGARDPRGPDAVATGPARRTAGRSALRLRPLDCAARGGLPPCAGRLRLADAPPGEAWREIVLRGFAWRDPPLQDARLRPLSELTEEIS</sequence>
<reference evidence="2 3" key="1">
    <citation type="submission" date="2016-10" db="EMBL/GenBank/DDBJ databases">
        <authorList>
            <person name="de Groot N.N."/>
        </authorList>
    </citation>
    <scope>NUCLEOTIDE SEQUENCE [LARGE SCALE GENOMIC DNA]</scope>
    <source>
        <strain evidence="2 3">CGMCC 1.11030</strain>
    </source>
</reference>
<feature type="compositionally biased region" description="Low complexity" evidence="1">
    <location>
        <begin position="15"/>
        <end position="30"/>
    </location>
</feature>
<name>A0A1I3IW59_9RHOB</name>